<dbReference type="GO" id="GO:0003677">
    <property type="term" value="F:DNA binding"/>
    <property type="evidence" value="ECO:0007669"/>
    <property type="project" value="UniProtKB-KW"/>
</dbReference>
<dbReference type="InterPro" id="IPR029063">
    <property type="entry name" value="SAM-dependent_MTases_sf"/>
</dbReference>
<keyword evidence="3" id="KW-0489">Methyltransferase</keyword>
<keyword evidence="4" id="KW-0808">Transferase</keyword>
<dbReference type="PROSITE" id="PS00093">
    <property type="entry name" value="N4_MTASE"/>
    <property type="match status" value="1"/>
</dbReference>
<comment type="similarity">
    <text evidence="1">Belongs to the N(4)/N(6)-methyltransferase family. N(4) subfamily.</text>
</comment>
<evidence type="ECO:0000256" key="4">
    <source>
        <dbReference type="ARBA" id="ARBA00022679"/>
    </source>
</evidence>
<feature type="domain" description="DNA methylase N-4/N-6" evidence="9">
    <location>
        <begin position="36"/>
        <end position="192"/>
    </location>
</feature>
<dbReference type="EMBL" id="UINC01162751">
    <property type="protein sequence ID" value="SVD62674.1"/>
    <property type="molecule type" value="Genomic_DNA"/>
</dbReference>
<dbReference type="Gene3D" id="3.40.50.150">
    <property type="entry name" value="Vaccinia Virus protein VP39"/>
    <property type="match status" value="1"/>
</dbReference>
<feature type="non-terminal residue" evidence="10">
    <location>
        <position position="205"/>
    </location>
</feature>
<sequence length="205" mass="24256">MAAKVRKIPKRGKLAWDNIYVGDSLEGMKRLPDTSIDLVMTSPPYADMKKYADGFEGFRPDNYVGWFLPYISEVARILKPTGSFILNINDKSMDGFRHPFIFELIYAIHNIEDYCKIKDINILDMHGLRLFERLFWNKGKYLAHPSRFGDKVEYLFWFSKTKDRKFNIDPMRLEYDAKSVKRMERPLLKRFVRESGEETTEYKQG</sequence>
<evidence type="ECO:0000256" key="5">
    <source>
        <dbReference type="ARBA" id="ARBA00022691"/>
    </source>
</evidence>
<dbReference type="GO" id="GO:0015667">
    <property type="term" value="F:site-specific DNA-methyltransferase (cytosine-N4-specific) activity"/>
    <property type="evidence" value="ECO:0007669"/>
    <property type="project" value="UniProtKB-EC"/>
</dbReference>
<dbReference type="EC" id="2.1.1.113" evidence="2"/>
<keyword evidence="7" id="KW-0238">DNA-binding</keyword>
<reference evidence="10" key="1">
    <citation type="submission" date="2018-05" db="EMBL/GenBank/DDBJ databases">
        <authorList>
            <person name="Lanie J.A."/>
            <person name="Ng W.-L."/>
            <person name="Kazmierczak K.M."/>
            <person name="Andrzejewski T.M."/>
            <person name="Davidsen T.M."/>
            <person name="Wayne K.J."/>
            <person name="Tettelin H."/>
            <person name="Glass J.I."/>
            <person name="Rusch D."/>
            <person name="Podicherti R."/>
            <person name="Tsui H.-C.T."/>
            <person name="Winkler M.E."/>
        </authorList>
    </citation>
    <scope>NUCLEOTIDE SEQUENCE</scope>
</reference>
<evidence type="ECO:0000256" key="7">
    <source>
        <dbReference type="ARBA" id="ARBA00023125"/>
    </source>
</evidence>
<evidence type="ECO:0000256" key="6">
    <source>
        <dbReference type="ARBA" id="ARBA00022747"/>
    </source>
</evidence>
<dbReference type="InterPro" id="IPR017985">
    <property type="entry name" value="MeTrfase_CN4_CS"/>
</dbReference>
<keyword evidence="6" id="KW-0680">Restriction system</keyword>
<proteinExistence type="inferred from homology"/>
<comment type="catalytic activity">
    <reaction evidence="8">
        <text>a 2'-deoxycytidine in DNA + S-adenosyl-L-methionine = an N(4)-methyl-2'-deoxycytidine in DNA + S-adenosyl-L-homocysteine + H(+)</text>
        <dbReference type="Rhea" id="RHEA:16857"/>
        <dbReference type="Rhea" id="RHEA-COMP:11369"/>
        <dbReference type="Rhea" id="RHEA-COMP:13674"/>
        <dbReference type="ChEBI" id="CHEBI:15378"/>
        <dbReference type="ChEBI" id="CHEBI:57856"/>
        <dbReference type="ChEBI" id="CHEBI:59789"/>
        <dbReference type="ChEBI" id="CHEBI:85452"/>
        <dbReference type="ChEBI" id="CHEBI:137933"/>
        <dbReference type="EC" id="2.1.1.113"/>
    </reaction>
</comment>
<dbReference type="GO" id="GO:0008170">
    <property type="term" value="F:N-methyltransferase activity"/>
    <property type="evidence" value="ECO:0007669"/>
    <property type="project" value="InterPro"/>
</dbReference>
<protein>
    <recommendedName>
        <fullName evidence="2">site-specific DNA-methyltransferase (cytosine-N(4)-specific)</fullName>
        <ecNumber evidence="2">2.1.1.113</ecNumber>
    </recommendedName>
</protein>
<dbReference type="AlphaFoldDB" id="A0A382WVL1"/>
<dbReference type="GO" id="GO:0032259">
    <property type="term" value="P:methylation"/>
    <property type="evidence" value="ECO:0007669"/>
    <property type="project" value="UniProtKB-KW"/>
</dbReference>
<evidence type="ECO:0000256" key="1">
    <source>
        <dbReference type="ARBA" id="ARBA00010203"/>
    </source>
</evidence>
<dbReference type="PRINTS" id="PR00508">
    <property type="entry name" value="S21N4MTFRASE"/>
</dbReference>
<evidence type="ECO:0000313" key="10">
    <source>
        <dbReference type="EMBL" id="SVD62674.1"/>
    </source>
</evidence>
<evidence type="ECO:0000256" key="8">
    <source>
        <dbReference type="ARBA" id="ARBA00049120"/>
    </source>
</evidence>
<organism evidence="10">
    <name type="scientific">marine metagenome</name>
    <dbReference type="NCBI Taxonomy" id="408172"/>
    <lineage>
        <taxon>unclassified sequences</taxon>
        <taxon>metagenomes</taxon>
        <taxon>ecological metagenomes</taxon>
    </lineage>
</organism>
<evidence type="ECO:0000259" key="9">
    <source>
        <dbReference type="Pfam" id="PF01555"/>
    </source>
</evidence>
<evidence type="ECO:0000256" key="2">
    <source>
        <dbReference type="ARBA" id="ARBA00012185"/>
    </source>
</evidence>
<dbReference type="InterPro" id="IPR001091">
    <property type="entry name" value="RM_Methyltransferase"/>
</dbReference>
<dbReference type="SUPFAM" id="SSF53335">
    <property type="entry name" value="S-adenosyl-L-methionine-dependent methyltransferases"/>
    <property type="match status" value="1"/>
</dbReference>
<evidence type="ECO:0000256" key="3">
    <source>
        <dbReference type="ARBA" id="ARBA00022603"/>
    </source>
</evidence>
<gene>
    <name evidence="10" type="ORF">METZ01_LOCUS415528</name>
</gene>
<dbReference type="InterPro" id="IPR002941">
    <property type="entry name" value="DNA_methylase_N4/N6"/>
</dbReference>
<dbReference type="Pfam" id="PF01555">
    <property type="entry name" value="N6_N4_Mtase"/>
    <property type="match status" value="1"/>
</dbReference>
<dbReference type="GO" id="GO:0009307">
    <property type="term" value="P:DNA restriction-modification system"/>
    <property type="evidence" value="ECO:0007669"/>
    <property type="project" value="UniProtKB-KW"/>
</dbReference>
<keyword evidence="5" id="KW-0949">S-adenosyl-L-methionine</keyword>
<accession>A0A382WVL1</accession>
<name>A0A382WVL1_9ZZZZ</name>